<feature type="signal peptide" evidence="2">
    <location>
        <begin position="1"/>
        <end position="23"/>
    </location>
</feature>
<evidence type="ECO:0000313" key="4">
    <source>
        <dbReference type="Proteomes" id="UP001279734"/>
    </source>
</evidence>
<dbReference type="Pfam" id="PF00657">
    <property type="entry name" value="Lipase_GDSL"/>
    <property type="match status" value="1"/>
</dbReference>
<accession>A0AAD3SR42</accession>
<dbReference type="GO" id="GO:0016298">
    <property type="term" value="F:lipase activity"/>
    <property type="evidence" value="ECO:0007669"/>
    <property type="project" value="InterPro"/>
</dbReference>
<sequence length="357" mass="39306">MTNCHLLAALCVVFYSIAGGSYAIVRLPENVTIPAVIVFGDSIVDAGNNNDLFTVCKCNFPPYGRDFQGGKATGRFSNGKIPSDFLAEELGVKELVPAYLDPTIQMDDLLTGVTFATGCSGYDPVTGAIYGVKTLTDQLNSFREYIEILKAAVGENRTASILSQSMYLVATGTNDFTTTYFLLPDRRQQYNLSSYIDFTASAAAGFFQELYGLGARRVVVLSLPPQGCLPSQRTLAGGILRLCVEEYNEAAMLFNSKLMSVTHSLNNQLPDAKFVYADLYNPLLLLINDPRPTGFEVVNRGCCGSGDVEVAILCNRFDLFTCTDDSVYLFWDSYHPTQRAYKLLVHQLLTKIINDFF</sequence>
<evidence type="ECO:0000313" key="3">
    <source>
        <dbReference type="EMBL" id="GMH14912.1"/>
    </source>
</evidence>
<dbReference type="AlphaFoldDB" id="A0AAD3SR42"/>
<dbReference type="FunFam" id="3.40.50.1110:FF:000003">
    <property type="entry name" value="GDSL esterase/lipase APG"/>
    <property type="match status" value="1"/>
</dbReference>
<feature type="chain" id="PRO_5041896778" description="GDSL esterase/lipase EXL3" evidence="2">
    <location>
        <begin position="24"/>
        <end position="357"/>
    </location>
</feature>
<dbReference type="CDD" id="cd01837">
    <property type="entry name" value="SGNH_plant_lipase_like"/>
    <property type="match status" value="1"/>
</dbReference>
<reference evidence="3" key="1">
    <citation type="submission" date="2023-05" db="EMBL/GenBank/DDBJ databases">
        <title>Nepenthes gracilis genome sequencing.</title>
        <authorList>
            <person name="Fukushima K."/>
        </authorList>
    </citation>
    <scope>NUCLEOTIDE SEQUENCE</scope>
    <source>
        <strain evidence="3">SING2019-196</strain>
    </source>
</reference>
<dbReference type="SUPFAM" id="SSF52266">
    <property type="entry name" value="SGNH hydrolase"/>
    <property type="match status" value="1"/>
</dbReference>
<evidence type="ECO:0008006" key="5">
    <source>
        <dbReference type="Google" id="ProtNLM"/>
    </source>
</evidence>
<dbReference type="InterPro" id="IPR035669">
    <property type="entry name" value="SGNH_plant_lipase-like"/>
</dbReference>
<evidence type="ECO:0000256" key="2">
    <source>
        <dbReference type="SAM" id="SignalP"/>
    </source>
</evidence>
<gene>
    <name evidence="3" type="ORF">Nepgr_016753</name>
</gene>
<dbReference type="EMBL" id="BSYO01000014">
    <property type="protein sequence ID" value="GMH14912.1"/>
    <property type="molecule type" value="Genomic_DNA"/>
</dbReference>
<dbReference type="Proteomes" id="UP001279734">
    <property type="component" value="Unassembled WGS sequence"/>
</dbReference>
<comment type="similarity">
    <text evidence="1">Belongs to the 'GDSL' lipolytic enzyme family.</text>
</comment>
<keyword evidence="2" id="KW-0732">Signal</keyword>
<dbReference type="PROSITE" id="PS01098">
    <property type="entry name" value="LIPASE_GDSL_SER"/>
    <property type="match status" value="1"/>
</dbReference>
<dbReference type="PANTHER" id="PTHR45642:SF95">
    <property type="entry name" value="GDSL-LIKE LIPASE_ACYLHYDROLASE FAMILY PROTEIN, EXPRESSED"/>
    <property type="match status" value="1"/>
</dbReference>
<keyword evidence="4" id="KW-1185">Reference proteome</keyword>
<dbReference type="InterPro" id="IPR050592">
    <property type="entry name" value="GDSL_lipolytic_enzyme"/>
</dbReference>
<dbReference type="PANTHER" id="PTHR45642">
    <property type="entry name" value="GDSL ESTERASE/LIPASE EXL3"/>
    <property type="match status" value="1"/>
</dbReference>
<dbReference type="InterPro" id="IPR008265">
    <property type="entry name" value="Lipase_GDSL_AS"/>
</dbReference>
<comment type="caution">
    <text evidence="3">The sequence shown here is derived from an EMBL/GenBank/DDBJ whole genome shotgun (WGS) entry which is preliminary data.</text>
</comment>
<dbReference type="InterPro" id="IPR001087">
    <property type="entry name" value="GDSL"/>
</dbReference>
<organism evidence="3 4">
    <name type="scientific">Nepenthes gracilis</name>
    <name type="common">Slender pitcher plant</name>
    <dbReference type="NCBI Taxonomy" id="150966"/>
    <lineage>
        <taxon>Eukaryota</taxon>
        <taxon>Viridiplantae</taxon>
        <taxon>Streptophyta</taxon>
        <taxon>Embryophyta</taxon>
        <taxon>Tracheophyta</taxon>
        <taxon>Spermatophyta</taxon>
        <taxon>Magnoliopsida</taxon>
        <taxon>eudicotyledons</taxon>
        <taxon>Gunneridae</taxon>
        <taxon>Pentapetalae</taxon>
        <taxon>Caryophyllales</taxon>
        <taxon>Nepenthaceae</taxon>
        <taxon>Nepenthes</taxon>
    </lineage>
</organism>
<dbReference type="Gene3D" id="3.40.50.1110">
    <property type="entry name" value="SGNH hydrolase"/>
    <property type="match status" value="1"/>
</dbReference>
<evidence type="ECO:0000256" key="1">
    <source>
        <dbReference type="ARBA" id="ARBA00008668"/>
    </source>
</evidence>
<dbReference type="InterPro" id="IPR036514">
    <property type="entry name" value="SGNH_hydro_sf"/>
</dbReference>
<dbReference type="GO" id="GO:0005576">
    <property type="term" value="C:extracellular region"/>
    <property type="evidence" value="ECO:0007669"/>
    <property type="project" value="TreeGrafter"/>
</dbReference>
<name>A0AAD3SR42_NEPGR</name>
<proteinExistence type="inferred from homology"/>
<dbReference type="GO" id="GO:0006629">
    <property type="term" value="P:lipid metabolic process"/>
    <property type="evidence" value="ECO:0007669"/>
    <property type="project" value="InterPro"/>
</dbReference>
<protein>
    <recommendedName>
        <fullName evidence="5">GDSL esterase/lipase EXL3</fullName>
    </recommendedName>
</protein>